<organism evidence="13 14">
    <name type="scientific">Halobacillus litoralis</name>
    <dbReference type="NCBI Taxonomy" id="45668"/>
    <lineage>
        <taxon>Bacteria</taxon>
        <taxon>Bacillati</taxon>
        <taxon>Bacillota</taxon>
        <taxon>Bacilli</taxon>
        <taxon>Bacillales</taxon>
        <taxon>Bacillaceae</taxon>
        <taxon>Halobacillus</taxon>
    </lineage>
</organism>
<evidence type="ECO:0000256" key="5">
    <source>
        <dbReference type="ARBA" id="ARBA00022793"/>
    </source>
</evidence>
<evidence type="ECO:0000256" key="3">
    <source>
        <dbReference type="ARBA" id="ARBA00012243"/>
    </source>
</evidence>
<evidence type="ECO:0000256" key="11">
    <source>
        <dbReference type="ARBA" id="ARBA00023317"/>
    </source>
</evidence>
<evidence type="ECO:0000256" key="2">
    <source>
        <dbReference type="ARBA" id="ARBA00005189"/>
    </source>
</evidence>
<gene>
    <name evidence="13" type="primary">psd</name>
    <name evidence="13" type="ORF">GLW00_15950</name>
</gene>
<evidence type="ECO:0000313" key="14">
    <source>
        <dbReference type="Proteomes" id="UP000450457"/>
    </source>
</evidence>
<dbReference type="GeneID" id="78008503"/>
<dbReference type="Pfam" id="PF02666">
    <property type="entry name" value="PS_Dcarbxylase"/>
    <property type="match status" value="1"/>
</dbReference>
<dbReference type="GO" id="GO:0004609">
    <property type="term" value="F:phosphatidylserine decarboxylase activity"/>
    <property type="evidence" value="ECO:0007669"/>
    <property type="project" value="UniProtKB-EC"/>
</dbReference>
<dbReference type="UniPathway" id="UPA00558"/>
<keyword evidence="9 13" id="KW-0456">Lyase</keyword>
<evidence type="ECO:0000256" key="10">
    <source>
        <dbReference type="ARBA" id="ARBA00023264"/>
    </source>
</evidence>
<keyword evidence="11" id="KW-0670">Pyruvate</keyword>
<accession>A0A845FEU3</accession>
<comment type="pathway">
    <text evidence="2">Lipid metabolism.</text>
</comment>
<keyword evidence="5" id="KW-0210">Decarboxylase</keyword>
<keyword evidence="8" id="KW-0594">Phospholipid biosynthesis</keyword>
<comment type="pathway">
    <text evidence="12">Phospholipid metabolism; phosphatidylethanolamine biosynthesis.</text>
</comment>
<evidence type="ECO:0000256" key="6">
    <source>
        <dbReference type="ARBA" id="ARBA00023098"/>
    </source>
</evidence>
<sequence length="261" mass="30117">MKTYVYRGIIRMFNSKTFGRFIRKLSRSSLSRRLIPLYVKLFEVPTGELNKPLKDFTSLEEFFIRELKEGARAVKGLEEEIVSPVDARVEQFGEVQDKRIQVKGISYSIQDLLRDEEMMTRYRNGLFLVLYLSPSDYHRIHSPAHAVVEKQFDLGGKSSPVNKWGLTLGKSPLSTNYRIITEMKLEEGMYMAFIKIGAMWVNTIEWIHPYSRLRKGEEVGFFSFGSTVVLLFENGKVNFQPGLKIQRYVKAGEPLAVKSKV</sequence>
<proteinExistence type="predicted"/>
<evidence type="ECO:0000256" key="7">
    <source>
        <dbReference type="ARBA" id="ARBA00023145"/>
    </source>
</evidence>
<dbReference type="AlphaFoldDB" id="A0A845FEU3"/>
<evidence type="ECO:0000256" key="12">
    <source>
        <dbReference type="ARBA" id="ARBA00024326"/>
    </source>
</evidence>
<comment type="cofactor">
    <cofactor evidence="1">
        <name>pyruvate</name>
        <dbReference type="ChEBI" id="CHEBI:15361"/>
    </cofactor>
</comment>
<dbReference type="NCBIfam" id="TIGR00163">
    <property type="entry name" value="PS_decarb"/>
    <property type="match status" value="1"/>
</dbReference>
<dbReference type="Proteomes" id="UP000450457">
    <property type="component" value="Unassembled WGS sequence"/>
</dbReference>
<reference evidence="13 14" key="1">
    <citation type="submission" date="2019-11" db="EMBL/GenBank/DDBJ databases">
        <title>Genome sequences of 17 halophilic strains isolated from different environments.</title>
        <authorList>
            <person name="Furrow R.E."/>
        </authorList>
    </citation>
    <scope>NUCLEOTIDE SEQUENCE [LARGE SCALE GENOMIC DNA]</scope>
    <source>
        <strain evidence="13 14">SL-4</strain>
    </source>
</reference>
<dbReference type="GO" id="GO:0006646">
    <property type="term" value="P:phosphatidylethanolamine biosynthetic process"/>
    <property type="evidence" value="ECO:0007669"/>
    <property type="project" value="UniProtKB-UniPathway"/>
</dbReference>
<dbReference type="EC" id="4.1.1.65" evidence="3"/>
<dbReference type="PANTHER" id="PTHR10067">
    <property type="entry name" value="PHOSPHATIDYLSERINE DECARBOXYLASE"/>
    <property type="match status" value="1"/>
</dbReference>
<dbReference type="RefSeq" id="WP_160915716.1">
    <property type="nucleotide sequence ID" value="NZ_WMFA01000008.1"/>
</dbReference>
<evidence type="ECO:0000256" key="4">
    <source>
        <dbReference type="ARBA" id="ARBA00022516"/>
    </source>
</evidence>
<keyword evidence="7" id="KW-0865">Zymogen</keyword>
<evidence type="ECO:0000256" key="8">
    <source>
        <dbReference type="ARBA" id="ARBA00023209"/>
    </source>
</evidence>
<dbReference type="PANTHER" id="PTHR10067:SF6">
    <property type="entry name" value="PHOSPHATIDYLSERINE DECARBOXYLASE PROENZYME, MITOCHONDRIAL"/>
    <property type="match status" value="1"/>
</dbReference>
<dbReference type="InterPro" id="IPR003817">
    <property type="entry name" value="PS_Dcarbxylase"/>
</dbReference>
<keyword evidence="10" id="KW-1208">Phospholipid metabolism</keyword>
<dbReference type="EMBL" id="WMFA01000008">
    <property type="protein sequence ID" value="MYL72339.1"/>
    <property type="molecule type" value="Genomic_DNA"/>
</dbReference>
<comment type="caution">
    <text evidence="13">The sequence shown here is derived from an EMBL/GenBank/DDBJ whole genome shotgun (WGS) entry which is preliminary data.</text>
</comment>
<evidence type="ECO:0000313" key="13">
    <source>
        <dbReference type="EMBL" id="MYL72339.1"/>
    </source>
</evidence>
<protein>
    <recommendedName>
        <fullName evidence="3">phosphatidylserine decarboxylase</fullName>
        <ecNumber evidence="3">4.1.1.65</ecNumber>
    </recommendedName>
</protein>
<dbReference type="OrthoDB" id="9802030at2"/>
<dbReference type="InterPro" id="IPR033177">
    <property type="entry name" value="PSD-B"/>
</dbReference>
<evidence type="ECO:0000256" key="1">
    <source>
        <dbReference type="ARBA" id="ARBA00001928"/>
    </source>
</evidence>
<evidence type="ECO:0000256" key="9">
    <source>
        <dbReference type="ARBA" id="ARBA00023239"/>
    </source>
</evidence>
<name>A0A845FEU3_9BACI</name>
<keyword evidence="4" id="KW-0444">Lipid biosynthesis</keyword>
<keyword evidence="6" id="KW-0443">Lipid metabolism</keyword>